<reference evidence="1" key="1">
    <citation type="journal article" date="2019" name="bioRxiv">
        <title>The Genome of the Zebra Mussel, Dreissena polymorpha: A Resource for Invasive Species Research.</title>
        <authorList>
            <person name="McCartney M.A."/>
            <person name="Auch B."/>
            <person name="Kono T."/>
            <person name="Mallez S."/>
            <person name="Zhang Y."/>
            <person name="Obille A."/>
            <person name="Becker A."/>
            <person name="Abrahante J.E."/>
            <person name="Garbe J."/>
            <person name="Badalamenti J.P."/>
            <person name="Herman A."/>
            <person name="Mangelson H."/>
            <person name="Liachko I."/>
            <person name="Sullivan S."/>
            <person name="Sone E.D."/>
            <person name="Koren S."/>
            <person name="Silverstein K.A.T."/>
            <person name="Beckman K.B."/>
            <person name="Gohl D.M."/>
        </authorList>
    </citation>
    <scope>NUCLEOTIDE SEQUENCE</scope>
    <source>
        <strain evidence="1">Duluth1</strain>
        <tissue evidence="1">Whole animal</tissue>
    </source>
</reference>
<keyword evidence="2" id="KW-1185">Reference proteome</keyword>
<dbReference type="Proteomes" id="UP000828390">
    <property type="component" value="Unassembled WGS sequence"/>
</dbReference>
<comment type="caution">
    <text evidence="1">The sequence shown here is derived from an EMBL/GenBank/DDBJ whole genome shotgun (WGS) entry which is preliminary data.</text>
</comment>
<proteinExistence type="predicted"/>
<sequence length="144" mass="16251">MNFKGTELPAIAGAATVALYTSFSGHVFQTTGIIFELVQDIVGTHFLTKFHEDRKIKVAFRVLRQQMLTMLDGQGDHKSSECSAELKYIIRTNVLTKKNVHPQGSHVFTDIISITPRRSQIIKYRIIKTVATAMERSMHGIEVF</sequence>
<accession>A0A9D4GEN5</accession>
<evidence type="ECO:0000313" key="1">
    <source>
        <dbReference type="EMBL" id="KAH3815784.1"/>
    </source>
</evidence>
<evidence type="ECO:0000313" key="2">
    <source>
        <dbReference type="Proteomes" id="UP000828390"/>
    </source>
</evidence>
<gene>
    <name evidence="1" type="ORF">DPMN_144315</name>
</gene>
<organism evidence="1 2">
    <name type="scientific">Dreissena polymorpha</name>
    <name type="common">Zebra mussel</name>
    <name type="synonym">Mytilus polymorpha</name>
    <dbReference type="NCBI Taxonomy" id="45954"/>
    <lineage>
        <taxon>Eukaryota</taxon>
        <taxon>Metazoa</taxon>
        <taxon>Spiralia</taxon>
        <taxon>Lophotrochozoa</taxon>
        <taxon>Mollusca</taxon>
        <taxon>Bivalvia</taxon>
        <taxon>Autobranchia</taxon>
        <taxon>Heteroconchia</taxon>
        <taxon>Euheterodonta</taxon>
        <taxon>Imparidentia</taxon>
        <taxon>Neoheterodontei</taxon>
        <taxon>Myida</taxon>
        <taxon>Dreissenoidea</taxon>
        <taxon>Dreissenidae</taxon>
        <taxon>Dreissena</taxon>
    </lineage>
</organism>
<protein>
    <submittedName>
        <fullName evidence="1">Uncharacterized protein</fullName>
    </submittedName>
</protein>
<dbReference type="AlphaFoldDB" id="A0A9D4GEN5"/>
<name>A0A9D4GEN5_DREPO</name>
<reference evidence="1" key="2">
    <citation type="submission" date="2020-11" db="EMBL/GenBank/DDBJ databases">
        <authorList>
            <person name="McCartney M.A."/>
            <person name="Auch B."/>
            <person name="Kono T."/>
            <person name="Mallez S."/>
            <person name="Becker A."/>
            <person name="Gohl D.M."/>
            <person name="Silverstein K.A.T."/>
            <person name="Koren S."/>
            <person name="Bechman K.B."/>
            <person name="Herman A."/>
            <person name="Abrahante J.E."/>
            <person name="Garbe J."/>
        </authorList>
    </citation>
    <scope>NUCLEOTIDE SEQUENCE</scope>
    <source>
        <strain evidence="1">Duluth1</strain>
        <tissue evidence="1">Whole animal</tissue>
    </source>
</reference>
<dbReference type="EMBL" id="JAIWYP010000006">
    <property type="protein sequence ID" value="KAH3815784.1"/>
    <property type="molecule type" value="Genomic_DNA"/>
</dbReference>